<proteinExistence type="predicted"/>
<comment type="caution">
    <text evidence="2">The sequence shown here is derived from an EMBL/GenBank/DDBJ whole genome shotgun (WGS) entry which is preliminary data.</text>
</comment>
<name>A0A9P9F8B6_9HYPO</name>
<organism evidence="2 3">
    <name type="scientific">Dactylonectria macrodidyma</name>
    <dbReference type="NCBI Taxonomy" id="307937"/>
    <lineage>
        <taxon>Eukaryota</taxon>
        <taxon>Fungi</taxon>
        <taxon>Dikarya</taxon>
        <taxon>Ascomycota</taxon>
        <taxon>Pezizomycotina</taxon>
        <taxon>Sordariomycetes</taxon>
        <taxon>Hypocreomycetidae</taxon>
        <taxon>Hypocreales</taxon>
        <taxon>Nectriaceae</taxon>
        <taxon>Dactylonectria</taxon>
    </lineage>
</organism>
<evidence type="ECO:0000313" key="2">
    <source>
        <dbReference type="EMBL" id="KAH7155979.1"/>
    </source>
</evidence>
<keyword evidence="3" id="KW-1185">Reference proteome</keyword>
<dbReference type="Proteomes" id="UP000738349">
    <property type="component" value="Unassembled WGS sequence"/>
</dbReference>
<reference evidence="2" key="1">
    <citation type="journal article" date="2021" name="Nat. Commun.">
        <title>Genetic determinants of endophytism in the Arabidopsis root mycobiome.</title>
        <authorList>
            <person name="Mesny F."/>
            <person name="Miyauchi S."/>
            <person name="Thiergart T."/>
            <person name="Pickel B."/>
            <person name="Atanasova L."/>
            <person name="Karlsson M."/>
            <person name="Huettel B."/>
            <person name="Barry K.W."/>
            <person name="Haridas S."/>
            <person name="Chen C."/>
            <person name="Bauer D."/>
            <person name="Andreopoulos W."/>
            <person name="Pangilinan J."/>
            <person name="LaButti K."/>
            <person name="Riley R."/>
            <person name="Lipzen A."/>
            <person name="Clum A."/>
            <person name="Drula E."/>
            <person name="Henrissat B."/>
            <person name="Kohler A."/>
            <person name="Grigoriev I.V."/>
            <person name="Martin F.M."/>
            <person name="Hacquard S."/>
        </authorList>
    </citation>
    <scope>NUCLEOTIDE SEQUENCE</scope>
    <source>
        <strain evidence="2">MPI-CAGE-AT-0147</strain>
    </source>
</reference>
<accession>A0A9P9F8B6</accession>
<sequence>MTTQQRVSLRQRRVWPTTASERPLYPAGVPIKFSADGVVQRYPGNTTVCHIPVDSPLQPSLRLIYETLGSHPTFSRMIRLVPQESWHMTVFDGPKDLEKQPLDVSTREFSQSLRQFGLGLEEEGLAPPYRMRVRSFDPAVVGVGLEIEGATAEEEQRIRRLRDRLANTLGFRAPNHLTYQFHVTIAYWLRHVDGADRTELNGVFSELLPAVKMEFELRAVEFCVFENMDSYPRLFYLGDME</sequence>
<dbReference type="EMBL" id="JAGMUV010000005">
    <property type="protein sequence ID" value="KAH7155979.1"/>
    <property type="molecule type" value="Genomic_DNA"/>
</dbReference>
<dbReference type="OrthoDB" id="2877829at2759"/>
<evidence type="ECO:0000313" key="3">
    <source>
        <dbReference type="Proteomes" id="UP000738349"/>
    </source>
</evidence>
<protein>
    <submittedName>
        <fullName evidence="2">RNA ligase/cyclic nucleotide phosphodiesterase</fullName>
    </submittedName>
</protein>
<dbReference type="GO" id="GO:0016874">
    <property type="term" value="F:ligase activity"/>
    <property type="evidence" value="ECO:0007669"/>
    <property type="project" value="UniProtKB-KW"/>
</dbReference>
<keyword evidence="2" id="KW-0436">Ligase</keyword>
<dbReference type="InterPro" id="IPR015069">
    <property type="entry name" value="2H-PEstase_DUF1868"/>
</dbReference>
<dbReference type="AlphaFoldDB" id="A0A9P9F8B6"/>
<dbReference type="Gene3D" id="3.90.1140.10">
    <property type="entry name" value="Cyclic phosphodiesterase"/>
    <property type="match status" value="1"/>
</dbReference>
<dbReference type="Pfam" id="PF08975">
    <property type="entry name" value="2H-phosphodiest"/>
    <property type="match status" value="1"/>
</dbReference>
<dbReference type="InterPro" id="IPR009097">
    <property type="entry name" value="Cyclic_Pdiesterase"/>
</dbReference>
<feature type="domain" description="DUF1868" evidence="1">
    <location>
        <begin position="32"/>
        <end position="100"/>
    </location>
</feature>
<dbReference type="SUPFAM" id="SSF55144">
    <property type="entry name" value="LigT-like"/>
    <property type="match status" value="1"/>
</dbReference>
<gene>
    <name evidence="2" type="ORF">EDB81DRAFT_867216</name>
</gene>
<evidence type="ECO:0000259" key="1">
    <source>
        <dbReference type="Pfam" id="PF08975"/>
    </source>
</evidence>